<dbReference type="InterPro" id="IPR029064">
    <property type="entry name" value="Ribosomal_eL30-like_sf"/>
</dbReference>
<evidence type="ECO:0000256" key="4">
    <source>
        <dbReference type="RuleBase" id="RU367042"/>
    </source>
</evidence>
<dbReference type="GO" id="GO:0022625">
    <property type="term" value="C:cytosolic large ribosomal subunit"/>
    <property type="evidence" value="ECO:0000318"/>
    <property type="project" value="GO_Central"/>
</dbReference>
<evidence type="ECO:0000313" key="7">
    <source>
        <dbReference type="EnsemblPlants" id="Pp3c15_290V3.1"/>
    </source>
</evidence>
<dbReference type="PROSITE" id="PS01082">
    <property type="entry name" value="RIBOSOMAL_L7AE"/>
    <property type="match status" value="1"/>
</dbReference>
<comment type="similarity">
    <text evidence="1 4">Belongs to the eukaryotic ribosomal protein eL8 family.</text>
</comment>
<dbReference type="InterPro" id="IPR050257">
    <property type="entry name" value="eL8/uL1-like"/>
</dbReference>
<evidence type="ECO:0000256" key="2">
    <source>
        <dbReference type="ARBA" id="ARBA00022980"/>
    </source>
</evidence>
<gene>
    <name evidence="6" type="ORF">PHYPA_019107</name>
</gene>
<dbReference type="InterPro" id="IPR004037">
    <property type="entry name" value="Ribosomal_eL8-like_CS"/>
</dbReference>
<evidence type="ECO:0000259" key="5">
    <source>
        <dbReference type="Pfam" id="PF01248"/>
    </source>
</evidence>
<evidence type="ECO:0000256" key="1">
    <source>
        <dbReference type="ARBA" id="ARBA00007337"/>
    </source>
</evidence>
<dbReference type="EnsemblPlants" id="Pp3c15_290V3.2">
    <property type="protein sequence ID" value="Pp3c15_290V3.2"/>
    <property type="gene ID" value="Pp3c15_290"/>
</dbReference>
<dbReference type="FunCoup" id="A0A2K1JBC4">
    <property type="interactions" value="3594"/>
</dbReference>
<dbReference type="Gramene" id="Pp3c15_290V3.1">
    <property type="protein sequence ID" value="Pp3c15_290V3.1"/>
    <property type="gene ID" value="Pp3c15_290"/>
</dbReference>
<dbReference type="OrthoDB" id="29563at2759"/>
<dbReference type="InterPro" id="IPR018492">
    <property type="entry name" value="Ribosomal_eL8/Nhp2"/>
</dbReference>
<dbReference type="STRING" id="3218.A0A2K1JBC4"/>
<comment type="function">
    <text evidence="4">Component of the ribosome.</text>
</comment>
<dbReference type="FunFam" id="3.30.1330.30:FF:000003">
    <property type="entry name" value="60S ribosomal protein L7a"/>
    <property type="match status" value="1"/>
</dbReference>
<keyword evidence="2 4" id="KW-0689">Ribosomal protein</keyword>
<dbReference type="PRINTS" id="PR00882">
    <property type="entry name" value="RIBOSOMALL7A"/>
</dbReference>
<dbReference type="Gene3D" id="3.30.1330.30">
    <property type="match status" value="1"/>
</dbReference>
<keyword evidence="3 4" id="KW-0687">Ribonucleoprotein</keyword>
<dbReference type="GO" id="GO:0000470">
    <property type="term" value="P:maturation of LSU-rRNA"/>
    <property type="evidence" value="ECO:0000318"/>
    <property type="project" value="GO_Central"/>
</dbReference>
<dbReference type="GO" id="GO:0003723">
    <property type="term" value="F:RNA binding"/>
    <property type="evidence" value="ECO:0000318"/>
    <property type="project" value="GO_Central"/>
</dbReference>
<dbReference type="SUPFAM" id="SSF55315">
    <property type="entry name" value="L30e-like"/>
    <property type="match status" value="1"/>
</dbReference>
<keyword evidence="8" id="KW-1185">Reference proteome</keyword>
<dbReference type="PaxDb" id="3218-PP1S211_31V6.1"/>
<dbReference type="InterPro" id="IPR001921">
    <property type="entry name" value="Ribosomal_eL8_euk"/>
</dbReference>
<dbReference type="Pfam" id="PF01248">
    <property type="entry name" value="Ribosomal_L7Ae"/>
    <property type="match status" value="1"/>
</dbReference>
<name>A0A2K1JBC4_PHYPA</name>
<dbReference type="PANTHER" id="PTHR23105">
    <property type="entry name" value="RIBOSOMAL PROTEIN L7AE FAMILY MEMBER"/>
    <property type="match status" value="1"/>
</dbReference>
<protein>
    <recommendedName>
        <fullName evidence="4">60S ribosomal protein L7a</fullName>
    </recommendedName>
</protein>
<accession>A0A2K1JBC4</accession>
<feature type="domain" description="Ribosomal protein eL8/eL30/eS12/Gadd45" evidence="5">
    <location>
        <begin position="152"/>
        <end position="242"/>
    </location>
</feature>
<evidence type="ECO:0000313" key="8">
    <source>
        <dbReference type="Proteomes" id="UP000006727"/>
    </source>
</evidence>
<sequence>MTPVPAPRPPFFIAQACCQRSSFGLLSTFTMAPKRGTLKAPVAAPVQKKQAPVKTVNPLFEKRPKQFGIGGALPPKRDLHRFVKWPKYVRIQRQRRVLNQRLKVPPALNQFTKTLDKNLATSLFKLLLKYRPEDKAAKKERLLNKAKAEAEGKTLESKKPVVAKYGINHITYLIEQNKAQLVVIAHDVDPIELVVWLPALCRKMGVPYAIVKGKSRLGQIVHAKTATALCLTSVKNEDKHEFSKIIESVKANFNEKYDEYRRHWGGGIMGVKSQAKSKIRERILAKEAAQRAA</sequence>
<dbReference type="PRINTS" id="PR00881">
    <property type="entry name" value="L7ARS6FAMILY"/>
</dbReference>
<dbReference type="Proteomes" id="UP000006727">
    <property type="component" value="Chromosome 15"/>
</dbReference>
<reference evidence="7" key="3">
    <citation type="submission" date="2020-12" db="UniProtKB">
        <authorList>
            <consortium name="EnsemblPlants"/>
        </authorList>
    </citation>
    <scope>IDENTIFICATION</scope>
</reference>
<dbReference type="EMBL" id="ABEU02000015">
    <property type="protein sequence ID" value="PNR38829.1"/>
    <property type="molecule type" value="Genomic_DNA"/>
</dbReference>
<dbReference type="AlphaFoldDB" id="A0A2K1JBC4"/>
<evidence type="ECO:0000256" key="3">
    <source>
        <dbReference type="ARBA" id="ARBA00023274"/>
    </source>
</evidence>
<organism evidence="6">
    <name type="scientific">Physcomitrium patens</name>
    <name type="common">Spreading-leaved earth moss</name>
    <name type="synonym">Physcomitrella patens</name>
    <dbReference type="NCBI Taxonomy" id="3218"/>
    <lineage>
        <taxon>Eukaryota</taxon>
        <taxon>Viridiplantae</taxon>
        <taxon>Streptophyta</taxon>
        <taxon>Embryophyta</taxon>
        <taxon>Bryophyta</taxon>
        <taxon>Bryophytina</taxon>
        <taxon>Bryopsida</taxon>
        <taxon>Funariidae</taxon>
        <taxon>Funariales</taxon>
        <taxon>Funariaceae</taxon>
        <taxon>Physcomitrium</taxon>
    </lineage>
</organism>
<dbReference type="Gramene" id="Pp3c15_290V3.2">
    <property type="protein sequence ID" value="Pp3c15_290V3.2"/>
    <property type="gene ID" value="Pp3c15_290"/>
</dbReference>
<reference evidence="6 8" key="1">
    <citation type="journal article" date="2008" name="Science">
        <title>The Physcomitrella genome reveals evolutionary insights into the conquest of land by plants.</title>
        <authorList>
            <person name="Rensing S."/>
            <person name="Lang D."/>
            <person name="Zimmer A."/>
            <person name="Terry A."/>
            <person name="Salamov A."/>
            <person name="Shapiro H."/>
            <person name="Nishiyama T."/>
            <person name="Perroud P.-F."/>
            <person name="Lindquist E."/>
            <person name="Kamisugi Y."/>
            <person name="Tanahashi T."/>
            <person name="Sakakibara K."/>
            <person name="Fujita T."/>
            <person name="Oishi K."/>
            <person name="Shin-I T."/>
            <person name="Kuroki Y."/>
            <person name="Toyoda A."/>
            <person name="Suzuki Y."/>
            <person name="Hashimoto A."/>
            <person name="Yamaguchi K."/>
            <person name="Sugano A."/>
            <person name="Kohara Y."/>
            <person name="Fujiyama A."/>
            <person name="Anterola A."/>
            <person name="Aoki S."/>
            <person name="Ashton N."/>
            <person name="Barbazuk W.B."/>
            <person name="Barker E."/>
            <person name="Bennetzen J."/>
            <person name="Bezanilla M."/>
            <person name="Blankenship R."/>
            <person name="Cho S.H."/>
            <person name="Dutcher S."/>
            <person name="Estelle M."/>
            <person name="Fawcett J.A."/>
            <person name="Gundlach H."/>
            <person name="Hanada K."/>
            <person name="Heyl A."/>
            <person name="Hicks K.A."/>
            <person name="Hugh J."/>
            <person name="Lohr M."/>
            <person name="Mayer K."/>
            <person name="Melkozernov A."/>
            <person name="Murata T."/>
            <person name="Nelson D."/>
            <person name="Pils B."/>
            <person name="Prigge M."/>
            <person name="Reiss B."/>
            <person name="Renner T."/>
            <person name="Rombauts S."/>
            <person name="Rushton P."/>
            <person name="Sanderfoot A."/>
            <person name="Schween G."/>
            <person name="Shiu S.-H."/>
            <person name="Stueber K."/>
            <person name="Theodoulou F.L."/>
            <person name="Tu H."/>
            <person name="Van de Peer Y."/>
            <person name="Verrier P.J."/>
            <person name="Waters E."/>
            <person name="Wood A."/>
            <person name="Yang L."/>
            <person name="Cove D."/>
            <person name="Cuming A."/>
            <person name="Hasebe M."/>
            <person name="Lucas S."/>
            <person name="Mishler D.B."/>
            <person name="Reski R."/>
            <person name="Grigoriev I."/>
            <person name="Quatrano R.S."/>
            <person name="Boore J.L."/>
        </authorList>
    </citation>
    <scope>NUCLEOTIDE SEQUENCE [LARGE SCALE GENOMIC DNA]</scope>
    <source>
        <strain evidence="7 8">cv. Gransden 2004</strain>
    </source>
</reference>
<evidence type="ECO:0000313" key="6">
    <source>
        <dbReference type="EMBL" id="PNR38829.1"/>
    </source>
</evidence>
<proteinExistence type="inferred from homology"/>
<dbReference type="InParanoid" id="A0A2K1JBC4"/>
<dbReference type="EnsemblPlants" id="Pp3c15_290V3.1">
    <property type="protein sequence ID" value="Pp3c15_290V3.1"/>
    <property type="gene ID" value="Pp3c15_290"/>
</dbReference>
<dbReference type="InterPro" id="IPR004038">
    <property type="entry name" value="Ribosomal_eL8/eL30/eS12/Gad45"/>
</dbReference>
<reference evidence="6 8" key="2">
    <citation type="journal article" date="2018" name="Plant J.">
        <title>The Physcomitrella patens chromosome-scale assembly reveals moss genome structure and evolution.</title>
        <authorList>
            <person name="Lang D."/>
            <person name="Ullrich K.K."/>
            <person name="Murat F."/>
            <person name="Fuchs J."/>
            <person name="Jenkins J."/>
            <person name="Haas F.B."/>
            <person name="Piednoel M."/>
            <person name="Gundlach H."/>
            <person name="Van Bel M."/>
            <person name="Meyberg R."/>
            <person name="Vives C."/>
            <person name="Morata J."/>
            <person name="Symeonidi A."/>
            <person name="Hiss M."/>
            <person name="Muchero W."/>
            <person name="Kamisugi Y."/>
            <person name="Saleh O."/>
            <person name="Blanc G."/>
            <person name="Decker E.L."/>
            <person name="van Gessel N."/>
            <person name="Grimwood J."/>
            <person name="Hayes R.D."/>
            <person name="Graham S.W."/>
            <person name="Gunter L.E."/>
            <person name="McDaniel S.F."/>
            <person name="Hoernstein S.N.W."/>
            <person name="Larsson A."/>
            <person name="Li F.W."/>
            <person name="Perroud P.F."/>
            <person name="Phillips J."/>
            <person name="Ranjan P."/>
            <person name="Rokshar D.S."/>
            <person name="Rothfels C.J."/>
            <person name="Schneider L."/>
            <person name="Shu S."/>
            <person name="Stevenson D.W."/>
            <person name="Thummler F."/>
            <person name="Tillich M."/>
            <person name="Villarreal Aguilar J.C."/>
            <person name="Widiez T."/>
            <person name="Wong G.K."/>
            <person name="Wymore A."/>
            <person name="Zhang Y."/>
            <person name="Zimmer A.D."/>
            <person name="Quatrano R.S."/>
            <person name="Mayer K.F.X."/>
            <person name="Goodstein D."/>
            <person name="Casacuberta J.M."/>
            <person name="Vandepoele K."/>
            <person name="Reski R."/>
            <person name="Cuming A.C."/>
            <person name="Tuskan G.A."/>
            <person name="Maumus F."/>
            <person name="Salse J."/>
            <person name="Schmutz J."/>
            <person name="Rensing S.A."/>
        </authorList>
    </citation>
    <scope>NUCLEOTIDE SEQUENCE [LARGE SCALE GENOMIC DNA]</scope>
    <source>
        <strain evidence="7 8">cv. Gransden 2004</strain>
    </source>
</reference>